<organism evidence="1 2">
    <name type="scientific">Pseudomonas schmalbachii</name>
    <dbReference type="NCBI Taxonomy" id="2816993"/>
    <lineage>
        <taxon>Bacteria</taxon>
        <taxon>Pseudomonadati</taxon>
        <taxon>Pseudomonadota</taxon>
        <taxon>Gammaproteobacteria</taxon>
        <taxon>Pseudomonadales</taxon>
        <taxon>Pseudomonadaceae</taxon>
        <taxon>Pseudomonas</taxon>
    </lineage>
</organism>
<dbReference type="EMBL" id="JAELYA010000001">
    <property type="protein sequence ID" value="MBO3274150.1"/>
    <property type="molecule type" value="Genomic_DNA"/>
</dbReference>
<accession>A0ABS3TKH8</accession>
<dbReference type="RefSeq" id="WP_208311948.1">
    <property type="nucleotide sequence ID" value="NZ_JAELYA010000001.1"/>
</dbReference>
<sequence length="280" mass="30904">MPLKLLTEDNYRGASKGSVVQDGQMAHTHIALLDIDQSPRPARCYVKLYPDKVNGREHRGIVNEMVGHVLASLMGAPVAKDAGLITLQGHQLASLPAWASTGSVLVGWWVRDMISPSLKIYYELNDVLIATEAFRARLTKLRSELLASEQINLIIALDDLIANVDRNVGNLLRVKQGEYVLIDHGLCLTSDNWIAAELDPQQRYVNTLDTLLSPESSYLPFKHATVKAHENLVANLEPAMAALLTWLPLAVDMAEAAAIENFVRHRASPGSVTERLELFI</sequence>
<comment type="caution">
    <text evidence="1">The sequence shown here is derived from an EMBL/GenBank/DDBJ whole genome shotgun (WGS) entry which is preliminary data.</text>
</comment>
<proteinExistence type="predicted"/>
<evidence type="ECO:0008006" key="3">
    <source>
        <dbReference type="Google" id="ProtNLM"/>
    </source>
</evidence>
<protein>
    <recommendedName>
        <fullName evidence="3">PI3K/PI4K catalytic domain-containing protein</fullName>
    </recommendedName>
</protein>
<keyword evidence="2" id="KW-1185">Reference proteome</keyword>
<name>A0ABS3TKH8_9PSED</name>
<evidence type="ECO:0000313" key="1">
    <source>
        <dbReference type="EMBL" id="MBO3274150.1"/>
    </source>
</evidence>
<dbReference type="Proteomes" id="UP000669060">
    <property type="component" value="Unassembled WGS sequence"/>
</dbReference>
<reference evidence="1 2" key="1">
    <citation type="submission" date="2020-12" db="EMBL/GenBank/DDBJ databases">
        <title>Pseudomonas schmalbachii sp. nov. isolated from millipede gut.</title>
        <authorList>
            <person name="Shelomi M."/>
        </authorList>
    </citation>
    <scope>NUCLEOTIDE SEQUENCE [LARGE SCALE GENOMIC DNA]</scope>
    <source>
        <strain evidence="1 2">Milli4</strain>
    </source>
</reference>
<gene>
    <name evidence="1" type="ORF">JFY56_02820</name>
</gene>
<evidence type="ECO:0000313" key="2">
    <source>
        <dbReference type="Proteomes" id="UP000669060"/>
    </source>
</evidence>